<organism evidence="4 5">
    <name type="scientific">Cardiocondyla obscurior</name>
    <dbReference type="NCBI Taxonomy" id="286306"/>
    <lineage>
        <taxon>Eukaryota</taxon>
        <taxon>Metazoa</taxon>
        <taxon>Ecdysozoa</taxon>
        <taxon>Arthropoda</taxon>
        <taxon>Hexapoda</taxon>
        <taxon>Insecta</taxon>
        <taxon>Pterygota</taxon>
        <taxon>Neoptera</taxon>
        <taxon>Endopterygota</taxon>
        <taxon>Hymenoptera</taxon>
        <taxon>Apocrita</taxon>
        <taxon>Aculeata</taxon>
        <taxon>Formicoidea</taxon>
        <taxon>Formicidae</taxon>
        <taxon>Myrmicinae</taxon>
        <taxon>Cardiocondyla</taxon>
    </lineage>
</organism>
<evidence type="ECO:0000313" key="5">
    <source>
        <dbReference type="Proteomes" id="UP001430953"/>
    </source>
</evidence>
<dbReference type="GO" id="GO:0070286">
    <property type="term" value="P:axonemal dynein complex assembly"/>
    <property type="evidence" value="ECO:0007669"/>
    <property type="project" value="InterPro"/>
</dbReference>
<comment type="caution">
    <text evidence="4">The sequence shown here is derived from an EMBL/GenBank/DDBJ whole genome shotgun (WGS) entry which is preliminary data.</text>
</comment>
<dbReference type="GO" id="GO:0051087">
    <property type="term" value="F:protein-folding chaperone binding"/>
    <property type="evidence" value="ECO:0007669"/>
    <property type="project" value="InterPro"/>
</dbReference>
<dbReference type="InterPro" id="IPR041442">
    <property type="entry name" value="PIH1D1/2/3_CS-like"/>
</dbReference>
<feature type="compositionally biased region" description="Basic and acidic residues" evidence="2">
    <location>
        <begin position="68"/>
        <end position="89"/>
    </location>
</feature>
<evidence type="ECO:0000313" key="4">
    <source>
        <dbReference type="EMBL" id="KAL0117489.1"/>
    </source>
</evidence>
<dbReference type="AlphaFoldDB" id="A0AAW2FNF9"/>
<evidence type="ECO:0000256" key="1">
    <source>
        <dbReference type="ARBA" id="ARBA00008511"/>
    </source>
</evidence>
<evidence type="ECO:0000256" key="2">
    <source>
        <dbReference type="SAM" id="MobiDB-lite"/>
    </source>
</evidence>
<sequence>MDGFGPRDLKAIQNLICPSKNASDDESDLPETGTKKLGPCDIGVSSNEPTPSEPTPSECSGPHAPLKGKGDNIWHPSDAIDLRSSHDYDPRKTPEYEMKFKQTVRAEDVFLGLGFKTPGTASCEWLSVLVKLPRETREEVELSVESEAIDVRSPRYRLHLPTPHPVDPNASSAKWHNDSSTLEITLRLSRELDNINF</sequence>
<dbReference type="InterPro" id="IPR026697">
    <property type="entry name" value="DNAAF6"/>
</dbReference>
<gene>
    <name evidence="4" type="ORF">PUN28_010363</name>
</gene>
<name>A0AAW2FNF9_9HYME</name>
<evidence type="ECO:0000259" key="3">
    <source>
        <dbReference type="Pfam" id="PF18201"/>
    </source>
</evidence>
<feature type="domain" description="PIH1D1/2/3 CS-like" evidence="3">
    <location>
        <begin position="93"/>
        <end position="187"/>
    </location>
</feature>
<dbReference type="PANTHER" id="PTHR21083">
    <property type="entry name" value="TWISTER"/>
    <property type="match status" value="1"/>
</dbReference>
<dbReference type="GO" id="GO:0045505">
    <property type="term" value="F:dynein intermediate chain binding"/>
    <property type="evidence" value="ECO:0007669"/>
    <property type="project" value="TreeGrafter"/>
</dbReference>
<keyword evidence="5" id="KW-1185">Reference proteome</keyword>
<reference evidence="4 5" key="1">
    <citation type="submission" date="2023-03" db="EMBL/GenBank/DDBJ databases">
        <title>High recombination rates correlate with genetic variation in Cardiocondyla obscurior ants.</title>
        <authorList>
            <person name="Errbii M."/>
        </authorList>
    </citation>
    <scope>NUCLEOTIDE SEQUENCE [LARGE SCALE GENOMIC DNA]</scope>
    <source>
        <strain evidence="4">Alpha-2009</strain>
        <tissue evidence="4">Whole body</tissue>
    </source>
</reference>
<dbReference type="EMBL" id="JADYXP020000009">
    <property type="protein sequence ID" value="KAL0117489.1"/>
    <property type="molecule type" value="Genomic_DNA"/>
</dbReference>
<dbReference type="Proteomes" id="UP001430953">
    <property type="component" value="Unassembled WGS sequence"/>
</dbReference>
<dbReference type="PANTHER" id="PTHR21083:SF0">
    <property type="entry name" value="DYNEIN AXONEMAL ASSEMBLY FACTOR 6"/>
    <property type="match status" value="1"/>
</dbReference>
<dbReference type="Pfam" id="PF18201">
    <property type="entry name" value="PIH1_CS"/>
    <property type="match status" value="1"/>
</dbReference>
<accession>A0AAW2FNF9</accession>
<comment type="similarity">
    <text evidence="1">Belongs to the PIH1 family.</text>
</comment>
<protein>
    <recommendedName>
        <fullName evidence="3">PIH1D1/2/3 CS-like domain-containing protein</fullName>
    </recommendedName>
</protein>
<proteinExistence type="inferred from homology"/>
<feature type="compositionally biased region" description="Low complexity" evidence="2">
    <location>
        <begin position="45"/>
        <end position="62"/>
    </location>
</feature>
<dbReference type="GO" id="GO:0005737">
    <property type="term" value="C:cytoplasm"/>
    <property type="evidence" value="ECO:0007669"/>
    <property type="project" value="TreeGrafter"/>
</dbReference>
<feature type="region of interest" description="Disordered" evidence="2">
    <location>
        <begin position="16"/>
        <end position="89"/>
    </location>
</feature>